<proteinExistence type="predicted"/>
<feature type="signal peptide" evidence="1">
    <location>
        <begin position="1"/>
        <end position="20"/>
    </location>
</feature>
<feature type="chain" id="PRO_5046697537" description="DUF4377 domain-containing protein" evidence="1">
    <location>
        <begin position="21"/>
        <end position="125"/>
    </location>
</feature>
<sequence length="125" mass="12997">MKYLFSLGLLAGLSAASGLAGCTEKADVAPEAPCGTTATVRLCLGNTLMCPTEHTTLVLADGTRLRPRGPLWEAYLPQQANGATLRIGYTRGATLPAGDIADVEATITCLEYPVMRCGTPSPGGW</sequence>
<dbReference type="Proteomes" id="UP000606003">
    <property type="component" value="Unassembled WGS sequence"/>
</dbReference>
<reference evidence="2 3" key="1">
    <citation type="submission" date="2020-09" db="EMBL/GenBank/DDBJ databases">
        <authorList>
            <person name="Kim M.K."/>
        </authorList>
    </citation>
    <scope>NUCLEOTIDE SEQUENCE [LARGE SCALE GENOMIC DNA]</scope>
    <source>
        <strain evidence="2 3">BT189</strain>
    </source>
</reference>
<keyword evidence="1" id="KW-0732">Signal</keyword>
<evidence type="ECO:0000313" key="3">
    <source>
        <dbReference type="Proteomes" id="UP000606003"/>
    </source>
</evidence>
<name>A0ABR8JV33_9BACT</name>
<evidence type="ECO:0000256" key="1">
    <source>
        <dbReference type="SAM" id="SignalP"/>
    </source>
</evidence>
<evidence type="ECO:0008006" key="4">
    <source>
        <dbReference type="Google" id="ProtNLM"/>
    </source>
</evidence>
<protein>
    <recommendedName>
        <fullName evidence="4">DUF4377 domain-containing protein</fullName>
    </recommendedName>
</protein>
<evidence type="ECO:0000313" key="2">
    <source>
        <dbReference type="EMBL" id="MBD2721599.1"/>
    </source>
</evidence>
<accession>A0ABR8JV33</accession>
<dbReference type="PROSITE" id="PS51257">
    <property type="entry name" value="PROKAR_LIPOPROTEIN"/>
    <property type="match status" value="1"/>
</dbReference>
<gene>
    <name evidence="2" type="ORF">IC234_05615</name>
</gene>
<keyword evidence="3" id="KW-1185">Reference proteome</keyword>
<comment type="caution">
    <text evidence="2">The sequence shown here is derived from an EMBL/GenBank/DDBJ whole genome shotgun (WGS) entry which is preliminary data.</text>
</comment>
<organism evidence="2 3">
    <name type="scientific">Hymenobacter armeniacus</name>
    <dbReference type="NCBI Taxonomy" id="2771358"/>
    <lineage>
        <taxon>Bacteria</taxon>
        <taxon>Pseudomonadati</taxon>
        <taxon>Bacteroidota</taxon>
        <taxon>Cytophagia</taxon>
        <taxon>Cytophagales</taxon>
        <taxon>Hymenobacteraceae</taxon>
        <taxon>Hymenobacter</taxon>
    </lineage>
</organism>
<dbReference type="EMBL" id="JACXAC010000002">
    <property type="protein sequence ID" value="MBD2721599.1"/>
    <property type="molecule type" value="Genomic_DNA"/>
</dbReference>